<reference evidence="5" key="1">
    <citation type="submission" date="2023-07" db="EMBL/GenBank/DDBJ databases">
        <title>Genomic Encyclopedia of Type Strains, Phase IV (KMG-IV): sequencing the most valuable type-strain genomes for metagenomic binning, comparative biology and taxonomic classification.</title>
        <authorList>
            <person name="Goeker M."/>
        </authorList>
    </citation>
    <scope>NUCLEOTIDE SEQUENCE</scope>
    <source>
        <strain evidence="5">DSM 26174</strain>
    </source>
</reference>
<evidence type="ECO:0000256" key="2">
    <source>
        <dbReference type="SAM" id="Phobius"/>
    </source>
</evidence>
<evidence type="ECO:0000256" key="3">
    <source>
        <dbReference type="SAM" id="SignalP"/>
    </source>
</evidence>
<keyword evidence="2" id="KW-0812">Transmembrane</keyword>
<feature type="domain" description="DUF6377" evidence="4">
    <location>
        <begin position="252"/>
        <end position="506"/>
    </location>
</feature>
<dbReference type="RefSeq" id="WP_309943226.1">
    <property type="nucleotide sequence ID" value="NZ_AP025308.1"/>
</dbReference>
<organism evidence="5 6">
    <name type="scientific">Aureibacter tunicatorum</name>
    <dbReference type="NCBI Taxonomy" id="866807"/>
    <lineage>
        <taxon>Bacteria</taxon>
        <taxon>Pseudomonadati</taxon>
        <taxon>Bacteroidota</taxon>
        <taxon>Cytophagia</taxon>
        <taxon>Cytophagales</taxon>
        <taxon>Persicobacteraceae</taxon>
        <taxon>Aureibacter</taxon>
    </lineage>
</organism>
<feature type="transmembrane region" description="Helical" evidence="2">
    <location>
        <begin position="324"/>
        <end position="345"/>
    </location>
</feature>
<proteinExistence type="predicted"/>
<feature type="chain" id="PRO_5042297847" description="DUF6377 domain-containing protein" evidence="3">
    <location>
        <begin position="19"/>
        <end position="549"/>
    </location>
</feature>
<evidence type="ECO:0000256" key="1">
    <source>
        <dbReference type="SAM" id="Coils"/>
    </source>
</evidence>
<keyword evidence="6" id="KW-1185">Reference proteome</keyword>
<feature type="signal peptide" evidence="3">
    <location>
        <begin position="1"/>
        <end position="18"/>
    </location>
</feature>
<dbReference type="AlphaFoldDB" id="A0AAE3XU85"/>
<name>A0AAE3XU85_9BACT</name>
<dbReference type="Pfam" id="PF19904">
    <property type="entry name" value="DUF6377"/>
    <property type="match status" value="1"/>
</dbReference>
<comment type="caution">
    <text evidence="5">The sequence shown here is derived from an EMBL/GenBank/DDBJ whole genome shotgun (WGS) entry which is preliminary data.</text>
</comment>
<protein>
    <recommendedName>
        <fullName evidence="4">DUF6377 domain-containing protein</fullName>
    </recommendedName>
</protein>
<keyword evidence="2" id="KW-0472">Membrane</keyword>
<dbReference type="Proteomes" id="UP001185092">
    <property type="component" value="Unassembled WGS sequence"/>
</dbReference>
<evidence type="ECO:0000313" key="6">
    <source>
        <dbReference type="Proteomes" id="UP001185092"/>
    </source>
</evidence>
<keyword evidence="3" id="KW-0732">Signal</keyword>
<accession>A0AAE3XU85</accession>
<dbReference type="EMBL" id="JAVDQD010000015">
    <property type="protein sequence ID" value="MDR6241981.1"/>
    <property type="molecule type" value="Genomic_DNA"/>
</dbReference>
<gene>
    <name evidence="5" type="ORF">HNQ88_005068</name>
</gene>
<keyword evidence="1" id="KW-0175">Coiled coil</keyword>
<evidence type="ECO:0000259" key="4">
    <source>
        <dbReference type="Pfam" id="PF19904"/>
    </source>
</evidence>
<dbReference type="InterPro" id="IPR045957">
    <property type="entry name" value="DUF6377"/>
</dbReference>
<feature type="coiled-coil region" evidence="1">
    <location>
        <begin position="345"/>
        <end position="386"/>
    </location>
</feature>
<keyword evidence="2" id="KW-1133">Transmembrane helix</keyword>
<sequence length="549" mass="63895">MNKLFFIISFLISSQVFAQNSDSYLKQLDHEIALRDNYSQIREQRITILKTLLSEANNNKEKYAVQKQLYDQYAPYQADSAFYYANQCVKTAQKESDENLIIQSKIQLIHAYILVGAYVDASNACKKLKNNISTPSQLYSYYELQRILYANLSMYQFPAPIMQKYNKLKNAYLDSLLSQKKNDQWYQLLKSEKLIEEGDNQQAIALLESSLKHMNINDREFAFFAYVLSHAYENVNQTDEQMKFLCLSAITDIKSAVKENAALRELALLLYKNGDIDKAYSYIKIALEDANFSQAKLRSFEVWEVMPLINQAYQIAQTNKQRNLYYFAVIASCLVFILILSVIMIRKQSRKIQNANIQIKENNQNLRTLNEQLQSSKLHIEEINDKLLASNQLRKSYIAKYLGLCSSYIAKMNLYRTRLLRKASTSSKDSLLTILKSKDIIDEELKHFYKDFDEAFLGLYPTFVEEFNLLLKPEEKLIPKKGELLNTELRIFALVRIGISESAQIAEFLRYSPNTIYNYKAKVKNKSKTQREDFEKEVMNIGSIDKIEK</sequence>
<evidence type="ECO:0000313" key="5">
    <source>
        <dbReference type="EMBL" id="MDR6241981.1"/>
    </source>
</evidence>